<accession>A0A662D5P0</accession>
<dbReference type="Proteomes" id="UP000277457">
    <property type="component" value="Unassembled WGS sequence"/>
</dbReference>
<comment type="catalytic activity">
    <reaction evidence="5 6">
        <text>Exonucleolytic cleavage in either 5'- to 3'- or 3'- to 5'-direction to yield nucleoside 5'-phosphates.</text>
        <dbReference type="EC" id="3.1.11.6"/>
    </reaction>
</comment>
<feature type="coiled-coil region" evidence="7">
    <location>
        <begin position="310"/>
        <end position="351"/>
    </location>
</feature>
<feature type="domain" description="OB-fold nucleic acid binding" evidence="9">
    <location>
        <begin position="7"/>
        <end position="100"/>
    </location>
</feature>
<keyword evidence="2 5" id="KW-0540">Nuclease</keyword>
<dbReference type="InterPro" id="IPR020579">
    <property type="entry name" value="Exonuc_VII_lsu_C"/>
</dbReference>
<keyword evidence="1 5" id="KW-0963">Cytoplasm</keyword>
<name>A0A662D5P0_UNCAE</name>
<evidence type="ECO:0000256" key="3">
    <source>
        <dbReference type="ARBA" id="ARBA00022801"/>
    </source>
</evidence>
<evidence type="ECO:0000259" key="8">
    <source>
        <dbReference type="Pfam" id="PF02601"/>
    </source>
</evidence>
<comment type="caution">
    <text evidence="10">The sequence shown here is derived from an EMBL/GenBank/DDBJ whole genome shotgun (WGS) entry which is preliminary data.</text>
</comment>
<reference evidence="10 11" key="1">
    <citation type="submission" date="2018-06" db="EMBL/GenBank/DDBJ databases">
        <title>Extensive metabolic versatility and redundancy in microbially diverse, dynamic hydrothermal sediments.</title>
        <authorList>
            <person name="Dombrowski N."/>
            <person name="Teske A."/>
            <person name="Baker B.J."/>
        </authorList>
    </citation>
    <scope>NUCLEOTIDE SEQUENCE [LARGE SCALE GENOMIC DNA]</scope>
    <source>
        <strain evidence="10">B7_G13</strain>
    </source>
</reference>
<comment type="function">
    <text evidence="5">Bidirectionally degrades single-stranded DNA into large acid-insoluble oligonucleotides, which are then degraded further into small acid-soluble oligonucleotides.</text>
</comment>
<dbReference type="Pfam" id="PF02601">
    <property type="entry name" value="Exonuc_VII_L"/>
    <property type="match status" value="1"/>
</dbReference>
<dbReference type="AlphaFoldDB" id="A0A662D5P0"/>
<keyword evidence="4 5" id="KW-0269">Exonuclease</keyword>
<dbReference type="PANTHER" id="PTHR30008:SF0">
    <property type="entry name" value="EXODEOXYRIBONUCLEASE 7 LARGE SUBUNIT"/>
    <property type="match status" value="1"/>
</dbReference>
<keyword evidence="7" id="KW-0175">Coiled coil</keyword>
<evidence type="ECO:0000256" key="1">
    <source>
        <dbReference type="ARBA" id="ARBA00022490"/>
    </source>
</evidence>
<dbReference type="NCBIfam" id="TIGR00237">
    <property type="entry name" value="xseA"/>
    <property type="match status" value="1"/>
</dbReference>
<dbReference type="GO" id="GO:0008855">
    <property type="term" value="F:exodeoxyribonuclease VII activity"/>
    <property type="evidence" value="ECO:0007669"/>
    <property type="project" value="UniProtKB-UniRule"/>
</dbReference>
<evidence type="ECO:0000313" key="11">
    <source>
        <dbReference type="Proteomes" id="UP000277457"/>
    </source>
</evidence>
<sequence>MRNSHIYTVNEITSYIKNLVEEDENLQDIWVRGEISNFKSPSRHLYFALKDEESLLSCIMFQDRVDTLKFTLENGLEVVARGNIGIYKPQGRYQLYVEEIFPVGRGYLYLAFEQLKKELERKGYFRPEHKLHLPYLPQRIGIVTSPKGAAIRDILTILDKRFSNLEIVLSPCRVQGEGASEEIAQAIQNLNDYGKVDVIIVGRGGGSLEDLFPFNERVVAEAIYNSHIPIISAVGHEIDVTISDFVADERAPTPSAAAERVVPKKIDLISNLKDCKQKLLHLIHTHLNSLRSDLERIKASSPFKQPYRRIQDLKQKTDDFRRRINSLKEKLEQEKRMLINLEESKLEKNKERILSWKERLRNLSPLSTLKRGYSICLSHPEGKIIRDYKQVKEGERVKVKLYKGGIYSQVYQIEKEENGEI</sequence>
<evidence type="ECO:0000256" key="4">
    <source>
        <dbReference type="ARBA" id="ARBA00022839"/>
    </source>
</evidence>
<feature type="domain" description="Exonuclease VII large subunit C-terminal" evidence="8">
    <location>
        <begin position="124"/>
        <end position="406"/>
    </location>
</feature>
<evidence type="ECO:0000256" key="6">
    <source>
        <dbReference type="RuleBase" id="RU004355"/>
    </source>
</evidence>
<dbReference type="InterPro" id="IPR025824">
    <property type="entry name" value="OB-fold_nuc-bd_dom"/>
</dbReference>
<dbReference type="Pfam" id="PF13742">
    <property type="entry name" value="tRNA_anti_2"/>
    <property type="match status" value="1"/>
</dbReference>
<gene>
    <name evidence="5" type="primary">xseA</name>
    <name evidence="10" type="ORF">DRZ78_00985</name>
</gene>
<comment type="subcellular location">
    <subcellularLocation>
        <location evidence="5 6">Cytoplasm</location>
    </subcellularLocation>
</comment>
<dbReference type="GO" id="GO:0003676">
    <property type="term" value="F:nucleic acid binding"/>
    <property type="evidence" value="ECO:0007669"/>
    <property type="project" value="InterPro"/>
</dbReference>
<dbReference type="CDD" id="cd04489">
    <property type="entry name" value="ExoVII_LU_OBF"/>
    <property type="match status" value="1"/>
</dbReference>
<evidence type="ECO:0000259" key="9">
    <source>
        <dbReference type="Pfam" id="PF13742"/>
    </source>
</evidence>
<evidence type="ECO:0000256" key="7">
    <source>
        <dbReference type="SAM" id="Coils"/>
    </source>
</evidence>
<dbReference type="GO" id="GO:0009318">
    <property type="term" value="C:exodeoxyribonuclease VII complex"/>
    <property type="evidence" value="ECO:0007669"/>
    <property type="project" value="UniProtKB-UniRule"/>
</dbReference>
<dbReference type="HAMAP" id="MF_00378">
    <property type="entry name" value="Exonuc_7_L"/>
    <property type="match status" value="1"/>
</dbReference>
<dbReference type="PANTHER" id="PTHR30008">
    <property type="entry name" value="EXODEOXYRIBONUCLEASE 7 LARGE SUBUNIT"/>
    <property type="match status" value="1"/>
</dbReference>
<evidence type="ECO:0000256" key="2">
    <source>
        <dbReference type="ARBA" id="ARBA00022722"/>
    </source>
</evidence>
<dbReference type="GO" id="GO:0005737">
    <property type="term" value="C:cytoplasm"/>
    <property type="evidence" value="ECO:0007669"/>
    <property type="project" value="UniProtKB-SubCell"/>
</dbReference>
<protein>
    <recommendedName>
        <fullName evidence="5">Exodeoxyribonuclease 7 large subunit</fullName>
        <ecNumber evidence="5">3.1.11.6</ecNumber>
    </recommendedName>
    <alternativeName>
        <fullName evidence="5">Exodeoxyribonuclease VII large subunit</fullName>
        <shortName evidence="5">Exonuclease VII large subunit</shortName>
    </alternativeName>
</protein>
<organism evidence="10 11">
    <name type="scientific">Aerophobetes bacterium</name>
    <dbReference type="NCBI Taxonomy" id="2030807"/>
    <lineage>
        <taxon>Bacteria</taxon>
        <taxon>Candidatus Aerophobota</taxon>
    </lineage>
</organism>
<proteinExistence type="inferred from homology"/>
<comment type="similarity">
    <text evidence="5 6">Belongs to the XseA family.</text>
</comment>
<evidence type="ECO:0000256" key="5">
    <source>
        <dbReference type="HAMAP-Rule" id="MF_00378"/>
    </source>
</evidence>
<evidence type="ECO:0000313" key="10">
    <source>
        <dbReference type="EMBL" id="RLE08487.1"/>
    </source>
</evidence>
<dbReference type="InterPro" id="IPR003753">
    <property type="entry name" value="Exonuc_VII_L"/>
</dbReference>
<dbReference type="GO" id="GO:0006308">
    <property type="term" value="P:DNA catabolic process"/>
    <property type="evidence" value="ECO:0007669"/>
    <property type="project" value="UniProtKB-UniRule"/>
</dbReference>
<keyword evidence="3 5" id="KW-0378">Hydrolase</keyword>
<comment type="subunit">
    <text evidence="5">Heterooligomer composed of large and small subunits.</text>
</comment>
<dbReference type="EMBL" id="QMPY01000022">
    <property type="protein sequence ID" value="RLE08487.1"/>
    <property type="molecule type" value="Genomic_DNA"/>
</dbReference>
<dbReference type="EC" id="3.1.11.6" evidence="5"/>